<gene>
    <name evidence="2" type="ORF">GA0070608_5049</name>
</gene>
<dbReference type="RefSeq" id="WP_091630910.1">
    <property type="nucleotide sequence ID" value="NZ_FMIC01000002.1"/>
</dbReference>
<name>A0A1C6W1Y8_9ACTN</name>
<dbReference type="AlphaFoldDB" id="A0A1C6W1Y8"/>
<dbReference type="STRING" id="47871.GA0070608_5049"/>
<sequence>MRRYVLTGAPGAGKTTLADALHRRGWLVVSEAATDVIAAEQARGVTEPWCAAAFVDTVARLQRERREVPGPPGSVQIHDRSPLCTLALARYLGRPPGRVLNDEIERVLREGAYQRQVFMVQPLGFVTPTAARRISYRDSLAFADVHEQVYRAHGHELIVLPAAPVRVRVALVEEHLRRLADLPPDEAEGGPDPAYLT</sequence>
<organism evidence="2 3">
    <name type="scientific">Micromonospora peucetia</name>
    <dbReference type="NCBI Taxonomy" id="47871"/>
    <lineage>
        <taxon>Bacteria</taxon>
        <taxon>Bacillati</taxon>
        <taxon>Actinomycetota</taxon>
        <taxon>Actinomycetes</taxon>
        <taxon>Micromonosporales</taxon>
        <taxon>Micromonosporaceae</taxon>
        <taxon>Micromonospora</taxon>
    </lineage>
</organism>
<dbReference type="Proteomes" id="UP000199343">
    <property type="component" value="Unassembled WGS sequence"/>
</dbReference>
<dbReference type="InterPro" id="IPR027417">
    <property type="entry name" value="P-loop_NTPase"/>
</dbReference>
<dbReference type="InterPro" id="IPR038727">
    <property type="entry name" value="NadR/Ttd14_AAA_dom"/>
</dbReference>
<evidence type="ECO:0000313" key="3">
    <source>
        <dbReference type="Proteomes" id="UP000199343"/>
    </source>
</evidence>
<dbReference type="Gene3D" id="3.40.50.300">
    <property type="entry name" value="P-loop containing nucleotide triphosphate hydrolases"/>
    <property type="match status" value="1"/>
</dbReference>
<evidence type="ECO:0000313" key="2">
    <source>
        <dbReference type="EMBL" id="SCL72526.1"/>
    </source>
</evidence>
<reference evidence="2 3" key="1">
    <citation type="submission" date="2016-06" db="EMBL/GenBank/DDBJ databases">
        <authorList>
            <person name="Kjaerup R.B."/>
            <person name="Dalgaard T.S."/>
            <person name="Juul-Madsen H.R."/>
        </authorList>
    </citation>
    <scope>NUCLEOTIDE SEQUENCE [LARGE SCALE GENOMIC DNA]</scope>
    <source>
        <strain evidence="2 3">DSM 43363</strain>
    </source>
</reference>
<proteinExistence type="predicted"/>
<dbReference type="SUPFAM" id="SSF52540">
    <property type="entry name" value="P-loop containing nucleoside triphosphate hydrolases"/>
    <property type="match status" value="1"/>
</dbReference>
<dbReference type="OrthoDB" id="5638848at2"/>
<evidence type="ECO:0000259" key="1">
    <source>
        <dbReference type="Pfam" id="PF13521"/>
    </source>
</evidence>
<dbReference type="EMBL" id="FMIC01000002">
    <property type="protein sequence ID" value="SCL72526.1"/>
    <property type="molecule type" value="Genomic_DNA"/>
</dbReference>
<accession>A0A1C6W1Y8</accession>
<feature type="domain" description="NadR/Ttd14 AAA" evidence="1">
    <location>
        <begin position="3"/>
        <end position="166"/>
    </location>
</feature>
<protein>
    <submittedName>
        <fullName evidence="2">Predicted ATPase</fullName>
    </submittedName>
</protein>
<dbReference type="Pfam" id="PF13521">
    <property type="entry name" value="AAA_28"/>
    <property type="match status" value="1"/>
</dbReference>